<evidence type="ECO:0000256" key="2">
    <source>
        <dbReference type="ARBA" id="ARBA00008779"/>
    </source>
</evidence>
<dbReference type="OrthoDB" id="9783154at2"/>
<dbReference type="RefSeq" id="WP_007278928.1">
    <property type="nucleotide sequence ID" value="NZ_ABCK01000010.1"/>
</dbReference>
<evidence type="ECO:0000256" key="6">
    <source>
        <dbReference type="ARBA" id="ARBA00022837"/>
    </source>
</evidence>
<evidence type="ECO:0000313" key="9">
    <source>
        <dbReference type="EMBL" id="EDM27323.1"/>
    </source>
</evidence>
<dbReference type="Proteomes" id="UP000004947">
    <property type="component" value="Unassembled WGS sequence"/>
</dbReference>
<dbReference type="CDD" id="cd16144">
    <property type="entry name" value="ARS_like"/>
    <property type="match status" value="1"/>
</dbReference>
<comment type="cofactor">
    <cofactor evidence="1">
        <name>Ca(2+)</name>
        <dbReference type="ChEBI" id="CHEBI:29108"/>
    </cofactor>
</comment>
<accession>A6DM25</accession>
<dbReference type="GO" id="GO:0046872">
    <property type="term" value="F:metal ion binding"/>
    <property type="evidence" value="ECO:0007669"/>
    <property type="project" value="UniProtKB-KW"/>
</dbReference>
<evidence type="ECO:0000259" key="8">
    <source>
        <dbReference type="Pfam" id="PF00884"/>
    </source>
</evidence>
<keyword evidence="5" id="KW-0378">Hydrolase</keyword>
<feature type="region of interest" description="Disordered" evidence="7">
    <location>
        <begin position="427"/>
        <end position="461"/>
    </location>
</feature>
<dbReference type="PANTHER" id="PTHR42693:SF42">
    <property type="entry name" value="ARYLSULFATASE G"/>
    <property type="match status" value="1"/>
</dbReference>
<dbReference type="InterPro" id="IPR000917">
    <property type="entry name" value="Sulfatase_N"/>
</dbReference>
<evidence type="ECO:0000256" key="5">
    <source>
        <dbReference type="ARBA" id="ARBA00022801"/>
    </source>
</evidence>
<dbReference type="STRING" id="313628.LNTAR_21455"/>
<dbReference type="Gene3D" id="3.40.720.10">
    <property type="entry name" value="Alkaline Phosphatase, subunit A"/>
    <property type="match status" value="1"/>
</dbReference>
<dbReference type="InterPro" id="IPR050738">
    <property type="entry name" value="Sulfatase"/>
</dbReference>
<dbReference type="AlphaFoldDB" id="A6DM25"/>
<dbReference type="GO" id="GO:0004065">
    <property type="term" value="F:arylsulfatase activity"/>
    <property type="evidence" value="ECO:0007669"/>
    <property type="project" value="TreeGrafter"/>
</dbReference>
<sequence>MKYFLVICSLIISAIADNRPNIIFMMADDQGWDGLSVQMHPEIKESKHSYIQTPVLEKMAKEGMRFSSAYAPSPVCSPTRISLQTGKSPAALHWTKAAKSISGSHNFKLLPPRNIKALSESETTIGEILQKAGYKTAHFGKWHINGGGPGKHGYDFHDGDIGNEYAFNYKDPNPADIYGMAKRACNFMESAKKDGKPFFIQMSFHALHAPQNAMKDSIQKYEKLATKGNEKEIGRAALSENLDTGVGIVLKHLNKLGLDKKTYVIYMSDNGAGGKKGILRGGKGDAWEGGIRSPMIVRGPGIKENSWCHQRVVGYDWYPTFCHWAGVENLPQGLEGGDLSKVLKDPLEGKVIRPRNELVFHFPHYQGDTPHTALISGNWKLIKFYETNEFRLFNLGNDISEKNNLASIKPEVTASLKEKMITYLNEVNAQMPSKNPDYDPNKESTPLKGKKGNKKDKKKKK</sequence>
<dbReference type="SUPFAM" id="SSF53649">
    <property type="entry name" value="Alkaline phosphatase-like"/>
    <property type="match status" value="1"/>
</dbReference>
<evidence type="ECO:0000256" key="4">
    <source>
        <dbReference type="ARBA" id="ARBA00022729"/>
    </source>
</evidence>
<dbReference type="Pfam" id="PF00884">
    <property type="entry name" value="Sulfatase"/>
    <property type="match status" value="1"/>
</dbReference>
<evidence type="ECO:0000256" key="3">
    <source>
        <dbReference type="ARBA" id="ARBA00022723"/>
    </source>
</evidence>
<feature type="domain" description="Sulfatase N-terminal" evidence="8">
    <location>
        <begin position="20"/>
        <end position="327"/>
    </location>
</feature>
<dbReference type="EMBL" id="ABCK01000010">
    <property type="protein sequence ID" value="EDM27323.1"/>
    <property type="molecule type" value="Genomic_DNA"/>
</dbReference>
<gene>
    <name evidence="9" type="ORF">LNTAR_21455</name>
</gene>
<comment type="similarity">
    <text evidence="2">Belongs to the sulfatase family.</text>
</comment>
<reference evidence="9 10" key="1">
    <citation type="journal article" date="2010" name="J. Bacteriol.">
        <title>Genome sequence of Lentisphaera araneosa HTCC2155T, the type species of the order Lentisphaerales in the phylum Lentisphaerae.</title>
        <authorList>
            <person name="Thrash J.C."/>
            <person name="Cho J.C."/>
            <person name="Vergin K.L."/>
            <person name="Morris R.M."/>
            <person name="Giovannoni S.J."/>
        </authorList>
    </citation>
    <scope>NUCLEOTIDE SEQUENCE [LARGE SCALE GENOMIC DNA]</scope>
    <source>
        <strain evidence="9 10">HTCC2155</strain>
    </source>
</reference>
<protein>
    <submittedName>
        <fullName evidence="9">Sulfatase 1</fullName>
    </submittedName>
</protein>
<proteinExistence type="inferred from homology"/>
<evidence type="ECO:0000313" key="10">
    <source>
        <dbReference type="Proteomes" id="UP000004947"/>
    </source>
</evidence>
<evidence type="ECO:0000256" key="1">
    <source>
        <dbReference type="ARBA" id="ARBA00001913"/>
    </source>
</evidence>
<dbReference type="InterPro" id="IPR017850">
    <property type="entry name" value="Alkaline_phosphatase_core_sf"/>
</dbReference>
<feature type="compositionally biased region" description="Basic residues" evidence="7">
    <location>
        <begin position="448"/>
        <end position="461"/>
    </location>
</feature>
<dbReference type="Gene3D" id="3.30.1120.10">
    <property type="match status" value="1"/>
</dbReference>
<keyword evidence="6" id="KW-0106">Calcium</keyword>
<keyword evidence="3" id="KW-0479">Metal-binding</keyword>
<comment type="caution">
    <text evidence="9">The sequence shown here is derived from an EMBL/GenBank/DDBJ whole genome shotgun (WGS) entry which is preliminary data.</text>
</comment>
<organism evidence="9 10">
    <name type="scientific">Lentisphaera araneosa HTCC2155</name>
    <dbReference type="NCBI Taxonomy" id="313628"/>
    <lineage>
        <taxon>Bacteria</taxon>
        <taxon>Pseudomonadati</taxon>
        <taxon>Lentisphaerota</taxon>
        <taxon>Lentisphaeria</taxon>
        <taxon>Lentisphaerales</taxon>
        <taxon>Lentisphaeraceae</taxon>
        <taxon>Lentisphaera</taxon>
    </lineage>
</organism>
<name>A6DM25_9BACT</name>
<keyword evidence="10" id="KW-1185">Reference proteome</keyword>
<evidence type="ECO:0000256" key="7">
    <source>
        <dbReference type="SAM" id="MobiDB-lite"/>
    </source>
</evidence>
<keyword evidence="4" id="KW-0732">Signal</keyword>
<dbReference type="eggNOG" id="COG3119">
    <property type="taxonomic scope" value="Bacteria"/>
</dbReference>
<dbReference type="PANTHER" id="PTHR42693">
    <property type="entry name" value="ARYLSULFATASE FAMILY MEMBER"/>
    <property type="match status" value="1"/>
</dbReference>